<reference evidence="2" key="1">
    <citation type="submission" date="2022-06" db="EMBL/GenBank/DDBJ databases">
        <title>Genome sequence of Phormidium yuhuli AB48 isolated from an industrial photobioreactor environment.</title>
        <authorList>
            <person name="Qiu Y."/>
            <person name="Noonan A.J.C."/>
            <person name="Dofher K."/>
            <person name="Koch M."/>
            <person name="Kieft B."/>
            <person name="Lin X."/>
            <person name="Ziels R.M."/>
            <person name="Hallam S.J."/>
        </authorList>
    </citation>
    <scope>NUCLEOTIDE SEQUENCE</scope>
    <source>
        <strain evidence="2">AB48</strain>
    </source>
</reference>
<dbReference type="PANTHER" id="PTHR32182">
    <property type="entry name" value="DNA REPLICATION AND REPAIR PROTEIN RECF"/>
    <property type="match status" value="1"/>
</dbReference>
<sequence>MYIQQLCLTHYRGAASLSLNLHERLNVLVGVNGAGKSTVLDAIAILLSWMVSRIRQSGTSGRSLSEAEIMNGESWASLEIVCGDEHQSLSWRLSKSRRGHGSPLQPSDLQQLSHYTKTLQGQISQANSWVNLPLFVYYPVHRAVLDIPLRIRSSHRFDLLSAYDQSLTTGANFRTFFEWFREREDLENEILVQQLPLFREEGQQVHRDRQLEAVRAAISQLLPEFQHLTVRRSPLRMEVEKNGEVLTVNQLSDGEKCLIAMVGDLARRMAIANATKANPLDGEGVILIDELELHLHPKWQRMIAPRLRQVFPNCQFIVSTHSPHILTHVEAETIVLLTRNNDEIQVKTPSESYGKSVERILEDIMELETTRPTVVSQKLHEIYEMISVDQCEIAHQQIQDMRQLIGDDPELTKAEILIQRKKLIGK</sequence>
<gene>
    <name evidence="2" type="ORF">NEA10_02460</name>
</gene>
<dbReference type="InterPro" id="IPR027417">
    <property type="entry name" value="P-loop_NTPase"/>
</dbReference>
<dbReference type="PANTHER" id="PTHR32182:SF23">
    <property type="entry name" value="ATP BINDING PROTEIN"/>
    <property type="match status" value="1"/>
</dbReference>
<organism evidence="2 3">
    <name type="scientific">Phormidium yuhuli AB48</name>
    <dbReference type="NCBI Taxonomy" id="2940671"/>
    <lineage>
        <taxon>Bacteria</taxon>
        <taxon>Bacillati</taxon>
        <taxon>Cyanobacteriota</taxon>
        <taxon>Cyanophyceae</taxon>
        <taxon>Oscillatoriophycideae</taxon>
        <taxon>Oscillatoriales</taxon>
        <taxon>Oscillatoriaceae</taxon>
        <taxon>Phormidium</taxon>
        <taxon>Phormidium yuhuli</taxon>
    </lineage>
</organism>
<protein>
    <submittedName>
        <fullName evidence="2">AAA family ATPase</fullName>
    </submittedName>
</protein>
<dbReference type="InterPro" id="IPR003593">
    <property type="entry name" value="AAA+_ATPase"/>
</dbReference>
<evidence type="ECO:0000259" key="1">
    <source>
        <dbReference type="SMART" id="SM00382"/>
    </source>
</evidence>
<dbReference type="Gene3D" id="3.40.50.300">
    <property type="entry name" value="P-loop containing nucleotide triphosphate hydrolases"/>
    <property type="match status" value="1"/>
</dbReference>
<name>A0ABY5AQW3_9CYAN</name>
<feature type="domain" description="AAA+ ATPase" evidence="1">
    <location>
        <begin position="22"/>
        <end position="341"/>
    </location>
</feature>
<proteinExistence type="predicted"/>
<evidence type="ECO:0000313" key="2">
    <source>
        <dbReference type="EMBL" id="USR91609.1"/>
    </source>
</evidence>
<dbReference type="Pfam" id="PF13304">
    <property type="entry name" value="AAA_21"/>
    <property type="match status" value="1"/>
</dbReference>
<keyword evidence="3" id="KW-1185">Reference proteome</keyword>
<evidence type="ECO:0000313" key="3">
    <source>
        <dbReference type="Proteomes" id="UP001056708"/>
    </source>
</evidence>
<accession>A0ABY5AQW3</accession>
<dbReference type="InterPro" id="IPR003959">
    <property type="entry name" value="ATPase_AAA_core"/>
</dbReference>
<dbReference type="EMBL" id="CP098611">
    <property type="protein sequence ID" value="USR91609.1"/>
    <property type="molecule type" value="Genomic_DNA"/>
</dbReference>
<dbReference type="SUPFAM" id="SSF52540">
    <property type="entry name" value="P-loop containing nucleoside triphosphate hydrolases"/>
    <property type="match status" value="1"/>
</dbReference>
<dbReference type="SMART" id="SM00382">
    <property type="entry name" value="AAA"/>
    <property type="match status" value="1"/>
</dbReference>
<dbReference type="RefSeq" id="WP_252663627.1">
    <property type="nucleotide sequence ID" value="NZ_CP098611.1"/>
</dbReference>
<dbReference type="Proteomes" id="UP001056708">
    <property type="component" value="Chromosome"/>
</dbReference>